<name>A0AAX6MGM8_9PEZI</name>
<accession>A0AAX6MGM8</accession>
<keyword evidence="2" id="KW-0479">Metal-binding</keyword>
<dbReference type="SUPFAM" id="SSF57701">
    <property type="entry name" value="Zn2/Cys6 DNA-binding domain"/>
    <property type="match status" value="1"/>
</dbReference>
<keyword evidence="3" id="KW-0539">Nucleus</keyword>
<sequence>MPPDNTFHGMGGDDPTTSSAGVSGASGNGNGSGNGSGSGSGSGGHAKRTRVLLSCAPCRNSKLKCDRTTPCGQCIRKGKPEGCLYAPKPEKQKPAKSMAARLKRLEGMVRGMIDTDGAVPIIPPDKRAAQEQSAGGVIVQGERATSYVGGTHFMAILEDIEDLKSYFEDPLDEGDEVYDPYENTGPSELLMFSRGVPRDKSELLALLPEKAVIDRLINRYFNSNSPSQHIIHVPTFLGEYNEFCKDPEGAPLDWVAILYMVLALGVLFSSFAAPHELMSDSPTPVMDRFKQYRGAAGWALIWGKYSQPNFYTLQAFLLYVEADFMTNRDNRMNCYLLTSVLIRLMLKMGLHRDPSKLPNVSPYDGEMRRRLWNIAIQIELLVAFNLGLPSMIHGIETDTQLPLHLMDSDFNKDTKELPPGRPETEYTTLTYPINKARVTRVFALVVRQAHALTVPSYAEVMKLDSIIEETWNGIPQIMKMKPMKECVMDSPIHIIQRFGVASIYQKSRCILHRRYLAEPVLREEHDYSRRICFEAALALLDLQHTMHEATKPGGMLRQTGWFVAALVAVNDFLLADMVLALMIQNDVYWDKGSSPSWITNQSPPFTKDRLLYLLRRSYGIWCEMSGDAMEFKKAEEVVRTIIQRIEAKLHINTSFLPNTPPESSASENAEVDMADLSLSSGGPPTMSSGNEPSIEDFADFGTATANAIDTNGISGSPWTMQNNYDWRYFDPAARDNGHINPAMQMTQDAWLAEKTAGDFPGLLAGNAWGFHPS</sequence>
<dbReference type="GO" id="GO:0000981">
    <property type="term" value="F:DNA-binding transcription factor activity, RNA polymerase II-specific"/>
    <property type="evidence" value="ECO:0007669"/>
    <property type="project" value="InterPro"/>
</dbReference>
<dbReference type="InterPro" id="IPR001138">
    <property type="entry name" value="Zn2Cys6_DnaBD"/>
</dbReference>
<protein>
    <recommendedName>
        <fullName evidence="5">Zn(2)-C6 fungal-type domain-containing protein</fullName>
    </recommendedName>
</protein>
<dbReference type="CDD" id="cd12148">
    <property type="entry name" value="fungal_TF_MHR"/>
    <property type="match status" value="1"/>
</dbReference>
<dbReference type="Proteomes" id="UP001369815">
    <property type="component" value="Unassembled WGS sequence"/>
</dbReference>
<dbReference type="InterPro" id="IPR050613">
    <property type="entry name" value="Sec_Metabolite_Reg"/>
</dbReference>
<feature type="compositionally biased region" description="Gly residues" evidence="4">
    <location>
        <begin position="24"/>
        <end position="44"/>
    </location>
</feature>
<dbReference type="PANTHER" id="PTHR31001">
    <property type="entry name" value="UNCHARACTERIZED TRANSCRIPTIONAL REGULATORY PROTEIN"/>
    <property type="match status" value="1"/>
</dbReference>
<evidence type="ECO:0000313" key="6">
    <source>
        <dbReference type="EMBL" id="KAK6951858.1"/>
    </source>
</evidence>
<feature type="region of interest" description="Disordered" evidence="4">
    <location>
        <begin position="1"/>
        <end position="46"/>
    </location>
</feature>
<feature type="domain" description="Zn(2)-C6 fungal-type" evidence="5">
    <location>
        <begin position="54"/>
        <end position="85"/>
    </location>
</feature>
<evidence type="ECO:0000313" key="7">
    <source>
        <dbReference type="Proteomes" id="UP001369815"/>
    </source>
</evidence>
<dbReference type="AlphaFoldDB" id="A0AAX6MGM8"/>
<evidence type="ECO:0000256" key="3">
    <source>
        <dbReference type="ARBA" id="ARBA00023242"/>
    </source>
</evidence>
<dbReference type="GO" id="GO:0005634">
    <property type="term" value="C:nucleus"/>
    <property type="evidence" value="ECO:0007669"/>
    <property type="project" value="UniProtKB-SubCell"/>
</dbReference>
<organism evidence="6 7">
    <name type="scientific">Daldinia eschscholtzii</name>
    <dbReference type="NCBI Taxonomy" id="292717"/>
    <lineage>
        <taxon>Eukaryota</taxon>
        <taxon>Fungi</taxon>
        <taxon>Dikarya</taxon>
        <taxon>Ascomycota</taxon>
        <taxon>Pezizomycotina</taxon>
        <taxon>Sordariomycetes</taxon>
        <taxon>Xylariomycetidae</taxon>
        <taxon>Xylariales</taxon>
        <taxon>Hypoxylaceae</taxon>
        <taxon>Daldinia</taxon>
    </lineage>
</organism>
<dbReference type="CDD" id="cd00067">
    <property type="entry name" value="GAL4"/>
    <property type="match status" value="1"/>
</dbReference>
<dbReference type="Gene3D" id="4.10.240.10">
    <property type="entry name" value="Zn(2)-C6 fungal-type DNA-binding domain"/>
    <property type="match status" value="1"/>
</dbReference>
<dbReference type="PROSITE" id="PS00463">
    <property type="entry name" value="ZN2_CY6_FUNGAL_1"/>
    <property type="match status" value="1"/>
</dbReference>
<dbReference type="SMART" id="SM00066">
    <property type="entry name" value="GAL4"/>
    <property type="match status" value="1"/>
</dbReference>
<dbReference type="PROSITE" id="PS50048">
    <property type="entry name" value="ZN2_CY6_FUNGAL_2"/>
    <property type="match status" value="1"/>
</dbReference>
<proteinExistence type="predicted"/>
<dbReference type="GO" id="GO:0003677">
    <property type="term" value="F:DNA binding"/>
    <property type="evidence" value="ECO:0007669"/>
    <property type="project" value="InterPro"/>
</dbReference>
<dbReference type="EMBL" id="JBANMG010000006">
    <property type="protein sequence ID" value="KAK6951858.1"/>
    <property type="molecule type" value="Genomic_DNA"/>
</dbReference>
<reference evidence="6 7" key="1">
    <citation type="journal article" date="2024" name="Front Chem Biol">
        <title>Unveiling the potential of Daldinia eschscholtzii MFLUCC 19-0629 through bioactivity and bioinformatics studies for enhanced sustainable agriculture production.</title>
        <authorList>
            <person name="Brooks S."/>
            <person name="Weaver J.A."/>
            <person name="Klomchit A."/>
            <person name="Alharthi S.A."/>
            <person name="Onlamun T."/>
            <person name="Nurani R."/>
            <person name="Vong T.K."/>
            <person name="Alberti F."/>
            <person name="Greco C."/>
        </authorList>
    </citation>
    <scope>NUCLEOTIDE SEQUENCE [LARGE SCALE GENOMIC DNA]</scope>
    <source>
        <strain evidence="6">MFLUCC 19-0629</strain>
    </source>
</reference>
<keyword evidence="7" id="KW-1185">Reference proteome</keyword>
<dbReference type="InterPro" id="IPR007219">
    <property type="entry name" value="XnlR_reg_dom"/>
</dbReference>
<evidence type="ECO:0000256" key="2">
    <source>
        <dbReference type="ARBA" id="ARBA00022723"/>
    </source>
</evidence>
<comment type="caution">
    <text evidence="6">The sequence shown here is derived from an EMBL/GenBank/DDBJ whole genome shotgun (WGS) entry which is preliminary data.</text>
</comment>
<dbReference type="PANTHER" id="PTHR31001:SF49">
    <property type="entry name" value="ZN(II)2CYS6 TRANSCRIPTION FACTOR (EUROFUNG)"/>
    <property type="match status" value="1"/>
</dbReference>
<gene>
    <name evidence="6" type="ORF">Daesc_006383</name>
</gene>
<dbReference type="SMART" id="SM00906">
    <property type="entry name" value="Fungal_trans"/>
    <property type="match status" value="1"/>
</dbReference>
<evidence type="ECO:0000256" key="1">
    <source>
        <dbReference type="ARBA" id="ARBA00004123"/>
    </source>
</evidence>
<dbReference type="InterPro" id="IPR036864">
    <property type="entry name" value="Zn2-C6_fun-type_DNA-bd_sf"/>
</dbReference>
<dbReference type="GO" id="GO:0008270">
    <property type="term" value="F:zinc ion binding"/>
    <property type="evidence" value="ECO:0007669"/>
    <property type="project" value="InterPro"/>
</dbReference>
<dbReference type="Pfam" id="PF04082">
    <property type="entry name" value="Fungal_trans"/>
    <property type="match status" value="1"/>
</dbReference>
<evidence type="ECO:0000256" key="4">
    <source>
        <dbReference type="SAM" id="MobiDB-lite"/>
    </source>
</evidence>
<evidence type="ECO:0000259" key="5">
    <source>
        <dbReference type="PROSITE" id="PS50048"/>
    </source>
</evidence>
<dbReference type="Pfam" id="PF00172">
    <property type="entry name" value="Zn_clus"/>
    <property type="match status" value="1"/>
</dbReference>
<comment type="subcellular location">
    <subcellularLocation>
        <location evidence="1">Nucleus</location>
    </subcellularLocation>
</comment>
<dbReference type="GO" id="GO:0006351">
    <property type="term" value="P:DNA-templated transcription"/>
    <property type="evidence" value="ECO:0007669"/>
    <property type="project" value="InterPro"/>
</dbReference>